<dbReference type="InterPro" id="IPR001950">
    <property type="entry name" value="SUI1"/>
</dbReference>
<feature type="compositionally biased region" description="Gly residues" evidence="3">
    <location>
        <begin position="250"/>
        <end position="262"/>
    </location>
</feature>
<evidence type="ECO:0000256" key="2">
    <source>
        <dbReference type="ARBA" id="ARBA00022917"/>
    </source>
</evidence>
<evidence type="ECO:0000256" key="1">
    <source>
        <dbReference type="ARBA" id="ARBA00022845"/>
    </source>
</evidence>
<dbReference type="GO" id="GO:0003743">
    <property type="term" value="F:translation initiation factor activity"/>
    <property type="evidence" value="ECO:0007669"/>
    <property type="project" value="InterPro"/>
</dbReference>
<dbReference type="Pfam" id="PF01253">
    <property type="entry name" value="SUI1"/>
    <property type="match status" value="1"/>
</dbReference>
<organism evidence="6 7">
    <name type="scientific">Triparma laevis f. inornata</name>
    <dbReference type="NCBI Taxonomy" id="1714386"/>
    <lineage>
        <taxon>Eukaryota</taxon>
        <taxon>Sar</taxon>
        <taxon>Stramenopiles</taxon>
        <taxon>Ochrophyta</taxon>
        <taxon>Bolidophyceae</taxon>
        <taxon>Parmales</taxon>
        <taxon>Triparmaceae</taxon>
        <taxon>Triparma</taxon>
    </lineage>
</organism>
<evidence type="ECO:0000259" key="5">
    <source>
        <dbReference type="PROSITE" id="PS50296"/>
    </source>
</evidence>
<dbReference type="CDD" id="cd11567">
    <property type="entry name" value="YciH_like"/>
    <property type="match status" value="1"/>
</dbReference>
<dbReference type="Gene3D" id="3.20.20.70">
    <property type="entry name" value="Aldolase class I"/>
    <property type="match status" value="1"/>
</dbReference>
<dbReference type="GO" id="GO:0006417">
    <property type="term" value="P:regulation of translation"/>
    <property type="evidence" value="ECO:0007669"/>
    <property type="project" value="UniProtKB-KW"/>
</dbReference>
<gene>
    <name evidence="6" type="ORF">TL16_g09063</name>
</gene>
<sequence>MMRFFTLLALLLLLIQTVSSLKTLLVLTPPYNPTTFPPNVSRLKSFLSYYDSLPSPPPLRICLRPETSDPTLSKTYISQYLSVCSSHDVILNSPVLLDLLEIDSRFTGIHLKETYVPSPSLLKYIDENNLNLSQSSHGSLPSTSTHFTLMGTMYPTLSHPEKGSTPEGLSILPPKPNNVIGIGGIKTQSQVKAVLEKCEGVGVMGVVFGEGWKENVDDLLKRFTASRGRERPKKIKIDITGGIARSSEGGGGKVVWDGAGGGRDMRKEAGGGGKGKGGWGEAKGAKKERIAKQRGGGGGGGVLSVKAAKRGGKTVTIISPVSKLGGGGKAAETLKMLKTKLATGGTQVDDCLEVQGDHVEKVKKLLSIT</sequence>
<keyword evidence="1" id="KW-0810">Translation regulation</keyword>
<dbReference type="SUPFAM" id="SSF55159">
    <property type="entry name" value="eIF1-like"/>
    <property type="match status" value="1"/>
</dbReference>
<feature type="signal peptide" evidence="4">
    <location>
        <begin position="1"/>
        <end position="20"/>
    </location>
</feature>
<feature type="compositionally biased region" description="Gly residues" evidence="3">
    <location>
        <begin position="270"/>
        <end position="281"/>
    </location>
</feature>
<keyword evidence="4" id="KW-0732">Signal</keyword>
<evidence type="ECO:0000256" key="3">
    <source>
        <dbReference type="SAM" id="MobiDB-lite"/>
    </source>
</evidence>
<dbReference type="Proteomes" id="UP001162640">
    <property type="component" value="Unassembled WGS sequence"/>
</dbReference>
<dbReference type="InterPro" id="IPR013785">
    <property type="entry name" value="Aldolase_TIM"/>
</dbReference>
<protein>
    <recommendedName>
        <fullName evidence="5">SUI1 domain-containing protein</fullName>
    </recommendedName>
</protein>
<evidence type="ECO:0000313" key="7">
    <source>
        <dbReference type="Proteomes" id="UP001162640"/>
    </source>
</evidence>
<feature type="chain" id="PRO_5040839290" description="SUI1 domain-containing protein" evidence="4">
    <location>
        <begin position="21"/>
        <end position="369"/>
    </location>
</feature>
<name>A0A9W7B8M3_9STRA</name>
<dbReference type="SUPFAM" id="SSF51391">
    <property type="entry name" value="Thiamin phosphate synthase"/>
    <property type="match status" value="1"/>
</dbReference>
<evidence type="ECO:0000313" key="6">
    <source>
        <dbReference type="EMBL" id="GMH81849.1"/>
    </source>
</evidence>
<feature type="domain" description="SUI1" evidence="5">
    <location>
        <begin position="302"/>
        <end position="366"/>
    </location>
</feature>
<dbReference type="Gene3D" id="3.30.780.10">
    <property type="entry name" value="SUI1-like domain"/>
    <property type="match status" value="1"/>
</dbReference>
<accession>A0A9W7B8M3</accession>
<feature type="region of interest" description="Disordered" evidence="3">
    <location>
        <begin position="250"/>
        <end position="304"/>
    </location>
</feature>
<dbReference type="EMBL" id="BLQM01000305">
    <property type="protein sequence ID" value="GMH81849.1"/>
    <property type="molecule type" value="Genomic_DNA"/>
</dbReference>
<dbReference type="InterPro" id="IPR036877">
    <property type="entry name" value="SUI1_dom_sf"/>
</dbReference>
<reference evidence="7" key="1">
    <citation type="journal article" date="2023" name="Commun. Biol.">
        <title>Genome analysis of Parmales, the sister group of diatoms, reveals the evolutionary specialization of diatoms from phago-mixotrophs to photoautotrophs.</title>
        <authorList>
            <person name="Ban H."/>
            <person name="Sato S."/>
            <person name="Yoshikawa S."/>
            <person name="Yamada K."/>
            <person name="Nakamura Y."/>
            <person name="Ichinomiya M."/>
            <person name="Sato N."/>
            <person name="Blanc-Mathieu R."/>
            <person name="Endo H."/>
            <person name="Kuwata A."/>
            <person name="Ogata H."/>
        </authorList>
    </citation>
    <scope>NUCLEOTIDE SEQUENCE [LARGE SCALE GENOMIC DNA]</scope>
</reference>
<dbReference type="InterPro" id="IPR036206">
    <property type="entry name" value="ThiamineP_synth_sf"/>
</dbReference>
<dbReference type="PROSITE" id="PS50296">
    <property type="entry name" value="SUI1"/>
    <property type="match status" value="1"/>
</dbReference>
<proteinExistence type="predicted"/>
<keyword evidence="2" id="KW-0648">Protein biosynthesis</keyword>
<dbReference type="AlphaFoldDB" id="A0A9W7B8M3"/>
<dbReference type="InterPro" id="IPR005872">
    <property type="entry name" value="SUI1_arc_bac"/>
</dbReference>
<evidence type="ECO:0000256" key="4">
    <source>
        <dbReference type="SAM" id="SignalP"/>
    </source>
</evidence>
<comment type="caution">
    <text evidence="6">The sequence shown here is derived from an EMBL/GenBank/DDBJ whole genome shotgun (WGS) entry which is preliminary data.</text>
</comment>